<evidence type="ECO:0000256" key="1">
    <source>
        <dbReference type="ARBA" id="ARBA00004613"/>
    </source>
</evidence>
<feature type="region of interest" description="Disordered" evidence="3">
    <location>
        <begin position="96"/>
        <end position="154"/>
    </location>
</feature>
<sequence>MAILGLLCVFFLQALLASAETVPGCDPKEPENEIPVDSCDFYCGKNELGQWVMGYYVNGTKCKYTDTQDGLCAEIPGSEGCHPEDSYVVLNFLGHAPTADTMPPTPTTSKPSVPSKEQKKTQKAEVEENKEDKRNRDSETKRRKETKEDKETEG</sequence>
<keyword evidence="4" id="KW-0732">Signal</keyword>
<evidence type="ECO:0000256" key="2">
    <source>
        <dbReference type="ARBA" id="ARBA00022525"/>
    </source>
</evidence>
<feature type="compositionally biased region" description="Low complexity" evidence="3">
    <location>
        <begin position="96"/>
        <end position="115"/>
    </location>
</feature>
<proteinExistence type="evidence at transcript level"/>
<evidence type="ECO:0000313" key="5">
    <source>
        <dbReference type="EMBL" id="JAC23911.1"/>
    </source>
</evidence>
<dbReference type="AlphaFoldDB" id="A0A023FQ74"/>
<feature type="compositionally biased region" description="Basic and acidic residues" evidence="3">
    <location>
        <begin position="116"/>
        <end position="154"/>
    </location>
</feature>
<accession>A0A023FQ74</accession>
<dbReference type="GO" id="GO:0005576">
    <property type="term" value="C:extracellular region"/>
    <property type="evidence" value="ECO:0007669"/>
    <property type="project" value="UniProtKB-SubCell"/>
</dbReference>
<keyword evidence="2" id="KW-0964">Secreted</keyword>
<reference evidence="5" key="1">
    <citation type="submission" date="2014-03" db="EMBL/GenBank/DDBJ databases">
        <title>The sialotranscriptome of Amblyomma triste, Amblyomma parvum and Amblyomma cajennense ticks, uncovered by 454-based RNA-seq.</title>
        <authorList>
            <person name="Garcia G.R."/>
            <person name="Gardinassi L.G."/>
            <person name="Ribeiro J.M."/>
            <person name="Anatriello E."/>
            <person name="Ferreira B.R."/>
            <person name="Moreira H.N."/>
            <person name="Mafra C."/>
            <person name="Olegario M.M."/>
            <person name="Szabo P.J."/>
            <person name="Miranda-Santos I.K."/>
            <person name="Maruyama S.R."/>
        </authorList>
    </citation>
    <scope>NUCLEOTIDE SEQUENCE</scope>
    <source>
        <strain evidence="5">Uberlandia</strain>
        <tissue evidence="5">Salivary glands</tissue>
    </source>
</reference>
<organism evidence="5">
    <name type="scientific">Amblyomma cajennense</name>
    <name type="common">Cayenne tick</name>
    <name type="synonym">Acarus cajennensis</name>
    <dbReference type="NCBI Taxonomy" id="34607"/>
    <lineage>
        <taxon>Eukaryota</taxon>
        <taxon>Metazoa</taxon>
        <taxon>Ecdysozoa</taxon>
        <taxon>Arthropoda</taxon>
        <taxon>Chelicerata</taxon>
        <taxon>Arachnida</taxon>
        <taxon>Acari</taxon>
        <taxon>Parasitiformes</taxon>
        <taxon>Ixodida</taxon>
        <taxon>Ixodoidea</taxon>
        <taxon>Ixodidae</taxon>
        <taxon>Amblyomminae</taxon>
        <taxon>Amblyomma</taxon>
    </lineage>
</organism>
<name>A0A023FQ74_AMBCJ</name>
<evidence type="ECO:0000256" key="3">
    <source>
        <dbReference type="SAM" id="MobiDB-lite"/>
    </source>
</evidence>
<protein>
    <submittedName>
        <fullName evidence="5">Putative basic tail protein</fullName>
    </submittedName>
</protein>
<feature type="signal peptide" evidence="4">
    <location>
        <begin position="1"/>
        <end position="19"/>
    </location>
</feature>
<feature type="chain" id="PRO_5001520063" evidence="4">
    <location>
        <begin position="20"/>
        <end position="154"/>
    </location>
</feature>
<dbReference type="InterPro" id="IPR011694">
    <property type="entry name" value="Ixonnexin-like"/>
</dbReference>
<dbReference type="EMBL" id="GBBK01000571">
    <property type="protein sequence ID" value="JAC23911.1"/>
    <property type="molecule type" value="mRNA"/>
</dbReference>
<comment type="subcellular location">
    <subcellularLocation>
        <location evidence="1">Secreted</location>
    </subcellularLocation>
</comment>
<dbReference type="Pfam" id="PF07771">
    <property type="entry name" value="TSGP1"/>
    <property type="match status" value="1"/>
</dbReference>
<evidence type="ECO:0000256" key="4">
    <source>
        <dbReference type="SAM" id="SignalP"/>
    </source>
</evidence>